<dbReference type="FunFam" id="1.10.10.10:FF:000487">
    <property type="entry name" value="Meiotic recombination protein SPO11-2"/>
    <property type="match status" value="1"/>
</dbReference>
<evidence type="ECO:0000256" key="8">
    <source>
        <dbReference type="ARBA" id="ARBA00023029"/>
    </source>
</evidence>
<reference evidence="16" key="1">
    <citation type="journal article" date="2017" name="Nature">
        <title>The genome of Chenopodium quinoa.</title>
        <authorList>
            <person name="Jarvis D.E."/>
            <person name="Ho Y.S."/>
            <person name="Lightfoot D.J."/>
            <person name="Schmoeckel S.M."/>
            <person name="Li B."/>
            <person name="Borm T.J.A."/>
            <person name="Ohyanagi H."/>
            <person name="Mineta K."/>
            <person name="Michell C.T."/>
            <person name="Saber N."/>
            <person name="Kharbatia N.M."/>
            <person name="Rupper R.R."/>
            <person name="Sharp A.R."/>
            <person name="Dally N."/>
            <person name="Boughton B.A."/>
            <person name="Woo Y.H."/>
            <person name="Gao G."/>
            <person name="Schijlen E.G.W.M."/>
            <person name="Guo X."/>
            <person name="Momin A.A."/>
            <person name="Negrao S."/>
            <person name="Al-Babili S."/>
            <person name="Gehring C."/>
            <person name="Roessner U."/>
            <person name="Jung C."/>
            <person name="Murphy K."/>
            <person name="Arold S.T."/>
            <person name="Gojobori T."/>
            <person name="van der Linden C.G."/>
            <person name="van Loo E.N."/>
            <person name="Jellen E.N."/>
            <person name="Maughan P.J."/>
            <person name="Tester M."/>
        </authorList>
    </citation>
    <scope>NUCLEOTIDE SEQUENCE [LARGE SCALE GENOMIC DNA]</scope>
    <source>
        <strain evidence="16">cv. PI 614886</strain>
    </source>
</reference>
<dbReference type="InterPro" id="IPR013049">
    <property type="entry name" value="Spo11/TopoVI_A_N"/>
</dbReference>
<evidence type="ECO:0000259" key="14">
    <source>
        <dbReference type="Pfam" id="PF21180"/>
    </source>
</evidence>
<dbReference type="Gene3D" id="1.10.10.10">
    <property type="entry name" value="Winged helix-like DNA-binding domain superfamily/Winged helix DNA-binding domain"/>
    <property type="match status" value="1"/>
</dbReference>
<evidence type="ECO:0000256" key="9">
    <source>
        <dbReference type="ARBA" id="ARBA00023125"/>
    </source>
</evidence>
<evidence type="ECO:0000259" key="15">
    <source>
        <dbReference type="Pfam" id="PF25597"/>
    </source>
</evidence>
<proteinExistence type="inferred from homology"/>
<keyword evidence="6" id="KW-0479">Metal-binding</keyword>
<dbReference type="PANTHER" id="PTHR10848">
    <property type="entry name" value="MEIOTIC RECOMBINATION PROTEIN SPO11"/>
    <property type="match status" value="1"/>
</dbReference>
<evidence type="ECO:0000256" key="12">
    <source>
        <dbReference type="PROSITE-ProRule" id="PRU01385"/>
    </source>
</evidence>
<evidence type="ECO:0000256" key="2">
    <source>
        <dbReference type="ARBA" id="ARBA00001946"/>
    </source>
</evidence>
<name>A0A803MAD2_CHEQI</name>
<dbReference type="Pfam" id="PF04406">
    <property type="entry name" value="TP6A_N"/>
    <property type="match status" value="1"/>
</dbReference>
<dbReference type="SUPFAM" id="SSF56726">
    <property type="entry name" value="DNA topoisomerase IV, alpha subunit"/>
    <property type="match status" value="1"/>
</dbReference>
<dbReference type="PRINTS" id="PR01550">
    <property type="entry name" value="TOP6AFAMILY"/>
</dbReference>
<protein>
    <recommendedName>
        <fullName evidence="5">DNA topoisomerase (ATP-hydrolyzing)</fullName>
        <ecNumber evidence="5">5.6.2.2</ecNumber>
    </recommendedName>
</protein>
<dbReference type="GO" id="GO:0000228">
    <property type="term" value="C:nuclear chromosome"/>
    <property type="evidence" value="ECO:0007669"/>
    <property type="project" value="TreeGrafter"/>
</dbReference>
<comment type="similarity">
    <text evidence="4 12">Belongs to the TOP6A family.</text>
</comment>
<keyword evidence="7" id="KW-0460">Magnesium</keyword>
<evidence type="ECO:0000259" key="13">
    <source>
        <dbReference type="Pfam" id="PF04406"/>
    </source>
</evidence>
<organism evidence="16 17">
    <name type="scientific">Chenopodium quinoa</name>
    <name type="common">Quinoa</name>
    <dbReference type="NCBI Taxonomy" id="63459"/>
    <lineage>
        <taxon>Eukaryota</taxon>
        <taxon>Viridiplantae</taxon>
        <taxon>Streptophyta</taxon>
        <taxon>Embryophyta</taxon>
        <taxon>Tracheophyta</taxon>
        <taxon>Spermatophyta</taxon>
        <taxon>Magnoliopsida</taxon>
        <taxon>eudicotyledons</taxon>
        <taxon>Gunneridae</taxon>
        <taxon>Pentapetalae</taxon>
        <taxon>Caryophyllales</taxon>
        <taxon>Chenopodiaceae</taxon>
        <taxon>Chenopodioideae</taxon>
        <taxon>Atripliceae</taxon>
        <taxon>Chenopodium</taxon>
    </lineage>
</organism>
<dbReference type="PANTHER" id="PTHR10848:SF0">
    <property type="entry name" value="MEIOTIC RECOMBINATION PROTEIN SPO11"/>
    <property type="match status" value="1"/>
</dbReference>
<dbReference type="InterPro" id="IPR002815">
    <property type="entry name" value="Spo11/TopoVI_A"/>
</dbReference>
<comment type="catalytic activity">
    <reaction evidence="1 12">
        <text>ATP-dependent breakage, passage and rejoining of double-stranded DNA.</text>
        <dbReference type="EC" id="5.6.2.2"/>
    </reaction>
</comment>
<dbReference type="CDD" id="cd00223">
    <property type="entry name" value="TOPRIM_TopoIIB_SPO"/>
    <property type="match status" value="1"/>
</dbReference>
<evidence type="ECO:0000256" key="6">
    <source>
        <dbReference type="ARBA" id="ARBA00022723"/>
    </source>
</evidence>
<dbReference type="PROSITE" id="PS52041">
    <property type="entry name" value="TOPO_IIB"/>
    <property type="match status" value="1"/>
</dbReference>
<accession>A0A803MAD2</accession>
<feature type="domain" description="Spo11/DNA topoisomerase VI subunit A N-terminal" evidence="13">
    <location>
        <begin position="373"/>
        <end position="437"/>
    </location>
</feature>
<keyword evidence="17" id="KW-1185">Reference proteome</keyword>
<dbReference type="InterPro" id="IPR057670">
    <property type="entry name" value="SH3_retrovirus"/>
</dbReference>
<dbReference type="InterPro" id="IPR036388">
    <property type="entry name" value="WH-like_DNA-bd_sf"/>
</dbReference>
<keyword evidence="10 12" id="KW-0413">Isomerase</keyword>
<evidence type="ECO:0000256" key="1">
    <source>
        <dbReference type="ARBA" id="ARBA00000185"/>
    </source>
</evidence>
<feature type="active site" description="O-(5'-phospho-DNA)-tyrosine intermediate" evidence="12">
    <location>
        <position position="401"/>
    </location>
</feature>
<dbReference type="Gene3D" id="3.40.1360.10">
    <property type="match status" value="1"/>
</dbReference>
<dbReference type="GO" id="GO:0003918">
    <property type="term" value="F:DNA topoisomerase type II (double strand cut, ATP-hydrolyzing) activity"/>
    <property type="evidence" value="ECO:0007669"/>
    <property type="project" value="UniProtKB-UniRule"/>
</dbReference>
<dbReference type="AlphaFoldDB" id="A0A803MAD2"/>
<keyword evidence="8 12" id="KW-0799">Topoisomerase</keyword>
<evidence type="ECO:0000313" key="17">
    <source>
        <dbReference type="Proteomes" id="UP000596660"/>
    </source>
</evidence>
<dbReference type="EnsemblPlants" id="AUR62026049-RA">
    <property type="protein sequence ID" value="AUR62026049-RA:cds"/>
    <property type="gene ID" value="AUR62026049"/>
</dbReference>
<dbReference type="Proteomes" id="UP000596660">
    <property type="component" value="Unplaced"/>
</dbReference>
<dbReference type="Gramene" id="AUR62026049-RA">
    <property type="protein sequence ID" value="AUR62026049-RA:cds"/>
    <property type="gene ID" value="AUR62026049"/>
</dbReference>
<dbReference type="InterPro" id="IPR034136">
    <property type="entry name" value="TOPRIM_Topo6A/Spo11"/>
</dbReference>
<evidence type="ECO:0000256" key="3">
    <source>
        <dbReference type="ARBA" id="ARBA00004123"/>
    </source>
</evidence>
<dbReference type="Pfam" id="PF25597">
    <property type="entry name" value="SH3_retrovirus"/>
    <property type="match status" value="1"/>
</dbReference>
<comment type="cofactor">
    <cofactor evidence="2">
        <name>Mg(2+)</name>
        <dbReference type="ChEBI" id="CHEBI:18420"/>
    </cofactor>
</comment>
<dbReference type="GO" id="GO:0042138">
    <property type="term" value="P:meiotic DNA double-strand break formation"/>
    <property type="evidence" value="ECO:0007669"/>
    <property type="project" value="InterPro"/>
</dbReference>
<dbReference type="GO" id="GO:0003677">
    <property type="term" value="F:DNA binding"/>
    <property type="evidence" value="ECO:0007669"/>
    <property type="project" value="UniProtKB-UniRule"/>
</dbReference>
<keyword evidence="11" id="KW-0539">Nucleus</keyword>
<evidence type="ECO:0000313" key="16">
    <source>
        <dbReference type="EnsemblPlants" id="AUR62026049-RA:cds"/>
    </source>
</evidence>
<sequence>MKVVRGSLVVMKAVRNSNFYPLLGNTVSEDLAIGISGSKDHTECTRIWHMRLGHMSEKGLSLLSGQGYPKGVQGYRLWSVEDSKFVISRDVTFDERSMIALSKAMTPSDGDVRETSNTQVVEIESKEQPIDSSHVQVEHPSATRYEEEDELDHEEIQQENAHVLQQQQQDFLASTKPKRNYKLVQKFRSDKPLRHYGQLNLVEHVNQSGVRKQVPTLLGIAKGHPMLGITWINNRTTIGLIPARGMSKKTLVLFVLVASLAWVDRALRPPPPKLCGSSGSPSITAPRIRLRDGMHLAYKEYGVPKDEAKHNFIFIHGFDSCRHHAFIATEVSSTSRNSKNTNVYRGLMSDNSHIFLSHSFSKRSLMRENATKAFVRVWKVMEMCYQILVEEKRVTQRELYYKLLCTSSEYFSSQTQVNRTVQDVVALLHCSRYSLGIMASTRGLIAGRILLQEPNKEVVDCSVCGSSGHPISGDLSMLESLNMNTDARYIIVIEKHAIFQRLVEDCFFNQVPSILITAKGYPDLATRFLLHKMTKAFPNLPILALVDWNPAGLSILCTYKYGSIGMGLEAYKYACNVRWLGVRGDDLQLIPEESMTPLKPKDKQIAKSLTSLEILPDDYQEELSLMVQHGQRAEIEALYCHGYDFLGKYLAKKIVQANYI</sequence>
<evidence type="ECO:0000256" key="7">
    <source>
        <dbReference type="ARBA" id="ARBA00022842"/>
    </source>
</evidence>
<comment type="subcellular location">
    <subcellularLocation>
        <location evidence="3">Nucleus</location>
    </subcellularLocation>
</comment>
<feature type="domain" description="Retroviral polymerase SH3-like" evidence="15">
    <location>
        <begin position="67"/>
        <end position="98"/>
    </location>
</feature>
<dbReference type="GO" id="GO:0005524">
    <property type="term" value="F:ATP binding"/>
    <property type="evidence" value="ECO:0007669"/>
    <property type="project" value="InterPro"/>
</dbReference>
<dbReference type="Pfam" id="PF21180">
    <property type="entry name" value="TOP6A-Spo11_Toprim"/>
    <property type="match status" value="1"/>
</dbReference>
<evidence type="ECO:0000256" key="10">
    <source>
        <dbReference type="ARBA" id="ARBA00023235"/>
    </source>
</evidence>
<dbReference type="InterPro" id="IPR036078">
    <property type="entry name" value="Spo11/TopoVI_A_sf"/>
</dbReference>
<dbReference type="InterPro" id="IPR013048">
    <property type="entry name" value="Meiotic_Spo11"/>
</dbReference>
<evidence type="ECO:0000256" key="11">
    <source>
        <dbReference type="ARBA" id="ARBA00023242"/>
    </source>
</evidence>
<dbReference type="GO" id="GO:0007131">
    <property type="term" value="P:reciprocal meiotic recombination"/>
    <property type="evidence" value="ECO:0007669"/>
    <property type="project" value="TreeGrafter"/>
</dbReference>
<evidence type="ECO:0000256" key="4">
    <source>
        <dbReference type="ARBA" id="ARBA00006559"/>
    </source>
</evidence>
<dbReference type="EC" id="5.6.2.2" evidence="5"/>
<dbReference type="PRINTS" id="PR01551">
    <property type="entry name" value="SPO11HOMOLOG"/>
</dbReference>
<keyword evidence="9 12" id="KW-0238">DNA-binding</keyword>
<evidence type="ECO:0000256" key="5">
    <source>
        <dbReference type="ARBA" id="ARBA00012895"/>
    </source>
</evidence>
<reference evidence="16" key="2">
    <citation type="submission" date="2021-03" db="UniProtKB">
        <authorList>
            <consortium name="EnsemblPlants"/>
        </authorList>
    </citation>
    <scope>IDENTIFICATION</scope>
</reference>
<dbReference type="GO" id="GO:0046872">
    <property type="term" value="F:metal ion binding"/>
    <property type="evidence" value="ECO:0007669"/>
    <property type="project" value="UniProtKB-KW"/>
</dbReference>
<dbReference type="GO" id="GO:0000706">
    <property type="term" value="P:meiotic DNA double-strand break processing"/>
    <property type="evidence" value="ECO:0007669"/>
    <property type="project" value="TreeGrafter"/>
</dbReference>
<feature type="domain" description="Topoisomerase 6 subunit A/Spo11 TOPRIM" evidence="14">
    <location>
        <begin position="489"/>
        <end position="654"/>
    </location>
</feature>